<dbReference type="Proteomes" id="UP001589667">
    <property type="component" value="Unassembled WGS sequence"/>
</dbReference>
<reference evidence="2 3" key="1">
    <citation type="submission" date="2024-09" db="EMBL/GenBank/DDBJ databases">
        <authorList>
            <person name="Sun Q."/>
            <person name="Mori K."/>
        </authorList>
    </citation>
    <scope>NUCLEOTIDE SEQUENCE [LARGE SCALE GENOMIC DNA]</scope>
    <source>
        <strain evidence="2 3">JCM 14321</strain>
    </source>
</reference>
<dbReference type="RefSeq" id="WP_157423713.1">
    <property type="nucleotide sequence ID" value="NZ_BAAANI010000008.1"/>
</dbReference>
<keyword evidence="1" id="KW-0812">Transmembrane</keyword>
<organism evidence="2 3">
    <name type="scientific">Agromyces lapidis</name>
    <dbReference type="NCBI Taxonomy" id="279574"/>
    <lineage>
        <taxon>Bacteria</taxon>
        <taxon>Bacillati</taxon>
        <taxon>Actinomycetota</taxon>
        <taxon>Actinomycetes</taxon>
        <taxon>Micrococcales</taxon>
        <taxon>Microbacteriaceae</taxon>
        <taxon>Agromyces</taxon>
    </lineage>
</organism>
<accession>A0ABV5SKL0</accession>
<name>A0ABV5SKL0_9MICO</name>
<evidence type="ECO:0000313" key="2">
    <source>
        <dbReference type="EMBL" id="MFB9640872.1"/>
    </source>
</evidence>
<feature type="transmembrane region" description="Helical" evidence="1">
    <location>
        <begin position="21"/>
        <end position="40"/>
    </location>
</feature>
<sequence length="173" mass="17534">MSSSTARASGRSRIGAVRRAVVALLGVAAVLVGLLAMHTAGSVAEHGTAAAVSHGPHAAPATSAGDEVETHASHASLVSASTAEHPEIPALIAPVGGAVACDEDCMSALRDCALMVVGCVMLLVLIAFALIAGGPAVFRRLLDRGAARVTTFLRVIPLHLHRPDLTVLSISRT</sequence>
<keyword evidence="1" id="KW-1133">Transmembrane helix</keyword>
<keyword evidence="1" id="KW-0472">Membrane</keyword>
<protein>
    <submittedName>
        <fullName evidence="2">Uncharacterized protein</fullName>
    </submittedName>
</protein>
<comment type="caution">
    <text evidence="2">The sequence shown here is derived from an EMBL/GenBank/DDBJ whole genome shotgun (WGS) entry which is preliminary data.</text>
</comment>
<evidence type="ECO:0000256" key="1">
    <source>
        <dbReference type="SAM" id="Phobius"/>
    </source>
</evidence>
<keyword evidence="3" id="KW-1185">Reference proteome</keyword>
<proteinExistence type="predicted"/>
<feature type="transmembrane region" description="Helical" evidence="1">
    <location>
        <begin position="113"/>
        <end position="138"/>
    </location>
</feature>
<dbReference type="EMBL" id="JBHMBL010000001">
    <property type="protein sequence ID" value="MFB9640872.1"/>
    <property type="molecule type" value="Genomic_DNA"/>
</dbReference>
<gene>
    <name evidence="2" type="ORF">ACFFQV_01095</name>
</gene>
<evidence type="ECO:0000313" key="3">
    <source>
        <dbReference type="Proteomes" id="UP001589667"/>
    </source>
</evidence>